<keyword evidence="5 7" id="KW-1133">Transmembrane helix</keyword>
<name>A0A174B4D1_9FIRM</name>
<evidence type="ECO:0000256" key="1">
    <source>
        <dbReference type="ARBA" id="ARBA00004651"/>
    </source>
</evidence>
<keyword evidence="2 7" id="KW-0813">Transport</keyword>
<dbReference type="Pfam" id="PF00528">
    <property type="entry name" value="BPD_transp_1"/>
    <property type="match status" value="1"/>
</dbReference>
<dbReference type="Proteomes" id="UP000261257">
    <property type="component" value="Unassembled WGS sequence"/>
</dbReference>
<feature type="transmembrane region" description="Helical" evidence="7">
    <location>
        <begin position="271"/>
        <end position="291"/>
    </location>
</feature>
<evidence type="ECO:0000313" key="12">
    <source>
        <dbReference type="Proteomes" id="UP000261257"/>
    </source>
</evidence>
<dbReference type="SUPFAM" id="SSF161098">
    <property type="entry name" value="MetI-like"/>
    <property type="match status" value="1"/>
</dbReference>
<dbReference type="Proteomes" id="UP000095651">
    <property type="component" value="Unassembled WGS sequence"/>
</dbReference>
<dbReference type="EMBL" id="QSSQ01000020">
    <property type="protein sequence ID" value="RGM01834.1"/>
    <property type="molecule type" value="Genomic_DNA"/>
</dbReference>
<dbReference type="InterPro" id="IPR051393">
    <property type="entry name" value="ABC_transporter_permease"/>
</dbReference>
<dbReference type="InterPro" id="IPR000515">
    <property type="entry name" value="MetI-like"/>
</dbReference>
<dbReference type="InterPro" id="IPR035906">
    <property type="entry name" value="MetI-like_sf"/>
</dbReference>
<dbReference type="GO" id="GO:0055085">
    <property type="term" value="P:transmembrane transport"/>
    <property type="evidence" value="ECO:0007669"/>
    <property type="project" value="InterPro"/>
</dbReference>
<dbReference type="Gene3D" id="1.10.3720.10">
    <property type="entry name" value="MetI-like"/>
    <property type="match status" value="1"/>
</dbReference>
<evidence type="ECO:0000256" key="3">
    <source>
        <dbReference type="ARBA" id="ARBA00022475"/>
    </source>
</evidence>
<accession>A0A174B4D1</accession>
<feature type="transmembrane region" description="Helical" evidence="7">
    <location>
        <begin position="21"/>
        <end position="50"/>
    </location>
</feature>
<dbReference type="GO" id="GO:0005886">
    <property type="term" value="C:plasma membrane"/>
    <property type="evidence" value="ECO:0007669"/>
    <property type="project" value="UniProtKB-SubCell"/>
</dbReference>
<evidence type="ECO:0000256" key="6">
    <source>
        <dbReference type="ARBA" id="ARBA00023136"/>
    </source>
</evidence>
<gene>
    <name evidence="9" type="primary">ugpA_24</name>
    <name evidence="10" type="ORF">DXC39_18190</name>
    <name evidence="9" type="ORF">ERS852407_01469</name>
</gene>
<organism evidence="9 11">
    <name type="scientific">Hungatella hathewayi</name>
    <dbReference type="NCBI Taxonomy" id="154046"/>
    <lineage>
        <taxon>Bacteria</taxon>
        <taxon>Bacillati</taxon>
        <taxon>Bacillota</taxon>
        <taxon>Clostridia</taxon>
        <taxon>Lachnospirales</taxon>
        <taxon>Lachnospiraceae</taxon>
        <taxon>Hungatella</taxon>
    </lineage>
</organism>
<sequence>MNYIKIDERRRNRHGFGNQNVMGRVFTAPPVILFFLFTFIPIIMAVVISFTDYDIVNAPRFVGLYNYRKMINDEFFWIALKNTCVYTLLYVPGGLLLSLGAALYLNVNRKFVSVFRTLFYLPVLSSTVATATLWFWILNPQLGLLNGVLELFGISGPAWLYDSRWAMLAVVMMSLWAGFGTNMMIFLSGLKGVSQSLYEAARVEGANRWQIFTHITWPSISKTTFLVTTMLIISSFQVFDQAFILTRGGPGNATITLVYYIYNNGFNNLNMGYASSISMVLFLIILVFSVMNTRLNNADI</sequence>
<dbReference type="PANTHER" id="PTHR30193:SF37">
    <property type="entry name" value="INNER MEMBRANE ABC TRANSPORTER PERMEASE PROTEIN YCJO"/>
    <property type="match status" value="1"/>
</dbReference>
<keyword evidence="9" id="KW-0762">Sugar transport</keyword>
<feature type="transmembrane region" description="Helical" evidence="7">
    <location>
        <begin position="168"/>
        <end position="187"/>
    </location>
</feature>
<dbReference type="EMBL" id="CYZE01000003">
    <property type="protein sequence ID" value="CUN95263.1"/>
    <property type="molecule type" value="Genomic_DNA"/>
</dbReference>
<evidence type="ECO:0000256" key="5">
    <source>
        <dbReference type="ARBA" id="ARBA00022989"/>
    </source>
</evidence>
<dbReference type="PROSITE" id="PS50928">
    <property type="entry name" value="ABC_TM1"/>
    <property type="match status" value="1"/>
</dbReference>
<evidence type="ECO:0000256" key="4">
    <source>
        <dbReference type="ARBA" id="ARBA00022692"/>
    </source>
</evidence>
<evidence type="ECO:0000313" key="9">
    <source>
        <dbReference type="EMBL" id="CUN95263.1"/>
    </source>
</evidence>
<evidence type="ECO:0000259" key="8">
    <source>
        <dbReference type="PROSITE" id="PS50928"/>
    </source>
</evidence>
<feature type="transmembrane region" description="Helical" evidence="7">
    <location>
        <begin position="117"/>
        <end position="137"/>
    </location>
</feature>
<feature type="transmembrane region" description="Helical" evidence="7">
    <location>
        <begin position="85"/>
        <end position="105"/>
    </location>
</feature>
<dbReference type="CDD" id="cd06261">
    <property type="entry name" value="TM_PBP2"/>
    <property type="match status" value="1"/>
</dbReference>
<evidence type="ECO:0000313" key="11">
    <source>
        <dbReference type="Proteomes" id="UP000095651"/>
    </source>
</evidence>
<dbReference type="RefSeq" id="WP_117621290.1">
    <property type="nucleotide sequence ID" value="NZ_CABIXC010000003.1"/>
</dbReference>
<comment type="similarity">
    <text evidence="7">Belongs to the binding-protein-dependent transport system permease family.</text>
</comment>
<keyword evidence="4 7" id="KW-0812">Transmembrane</keyword>
<comment type="subcellular location">
    <subcellularLocation>
        <location evidence="1 7">Cell membrane</location>
        <topology evidence="1 7">Multi-pass membrane protein</topology>
    </subcellularLocation>
</comment>
<evidence type="ECO:0000313" key="10">
    <source>
        <dbReference type="EMBL" id="RGM01834.1"/>
    </source>
</evidence>
<feature type="domain" description="ABC transmembrane type-1" evidence="8">
    <location>
        <begin position="80"/>
        <end position="292"/>
    </location>
</feature>
<protein>
    <submittedName>
        <fullName evidence="9">Permease component of ABC-type sugar transporter</fullName>
    </submittedName>
    <submittedName>
        <fullName evidence="10">Sugar ABC transporter permease</fullName>
    </submittedName>
</protein>
<reference evidence="10 12" key="2">
    <citation type="submission" date="2018-08" db="EMBL/GenBank/DDBJ databases">
        <title>A genome reference for cultivated species of the human gut microbiota.</title>
        <authorList>
            <person name="Zou Y."/>
            <person name="Xue W."/>
            <person name="Luo G."/>
        </authorList>
    </citation>
    <scope>NUCLEOTIDE SEQUENCE [LARGE SCALE GENOMIC DNA]</scope>
    <source>
        <strain evidence="10 12">TF05-11AC</strain>
    </source>
</reference>
<keyword evidence="6 7" id="KW-0472">Membrane</keyword>
<dbReference type="AlphaFoldDB" id="A0A174B4D1"/>
<keyword evidence="3" id="KW-1003">Cell membrane</keyword>
<dbReference type="PANTHER" id="PTHR30193">
    <property type="entry name" value="ABC TRANSPORTER PERMEASE PROTEIN"/>
    <property type="match status" value="1"/>
</dbReference>
<evidence type="ECO:0000256" key="2">
    <source>
        <dbReference type="ARBA" id="ARBA00022448"/>
    </source>
</evidence>
<reference evidence="9" key="1">
    <citation type="submission" date="2015-09" db="EMBL/GenBank/DDBJ databases">
        <authorList>
            <consortium name="Pathogen Informatics"/>
        </authorList>
    </citation>
    <scope>NUCLEOTIDE SEQUENCE [LARGE SCALE GENOMIC DNA]</scope>
    <source>
        <strain evidence="9">2789STDY5608850</strain>
    </source>
</reference>
<evidence type="ECO:0000256" key="7">
    <source>
        <dbReference type="RuleBase" id="RU363032"/>
    </source>
</evidence>
<proteinExistence type="inferred from homology"/>